<dbReference type="EMBL" id="JANCLT010000024">
    <property type="protein sequence ID" value="MCP8971315.1"/>
    <property type="molecule type" value="Genomic_DNA"/>
</dbReference>
<feature type="transmembrane region" description="Helical" evidence="8">
    <location>
        <begin position="214"/>
        <end position="237"/>
    </location>
</feature>
<dbReference type="RefSeq" id="WP_254761244.1">
    <property type="nucleotide sequence ID" value="NZ_JANCLT010000024.1"/>
</dbReference>
<dbReference type="GO" id="GO:0009847">
    <property type="term" value="P:spore germination"/>
    <property type="evidence" value="ECO:0007669"/>
    <property type="project" value="InterPro"/>
</dbReference>
<keyword evidence="6 8" id="KW-1133">Transmembrane helix</keyword>
<feature type="transmembrane region" description="Helical" evidence="8">
    <location>
        <begin position="7"/>
        <end position="26"/>
    </location>
</feature>
<comment type="caution">
    <text evidence="9">The sequence shown here is derived from an EMBL/GenBank/DDBJ whole genome shotgun (WGS) entry which is preliminary data.</text>
</comment>
<dbReference type="PANTHER" id="PTHR34975:SF2">
    <property type="entry name" value="SPORE GERMINATION PROTEIN A2"/>
    <property type="match status" value="1"/>
</dbReference>
<dbReference type="Pfam" id="PF03845">
    <property type="entry name" value="Spore_permease"/>
    <property type="match status" value="1"/>
</dbReference>
<dbReference type="Gene3D" id="1.20.1740.10">
    <property type="entry name" value="Amino acid/polyamine transporter I"/>
    <property type="match status" value="1"/>
</dbReference>
<keyword evidence="5 8" id="KW-0812">Transmembrane</keyword>
<feature type="transmembrane region" description="Helical" evidence="8">
    <location>
        <begin position="38"/>
        <end position="59"/>
    </location>
</feature>
<evidence type="ECO:0000256" key="8">
    <source>
        <dbReference type="SAM" id="Phobius"/>
    </source>
</evidence>
<keyword evidence="3" id="KW-0813">Transport</keyword>
<evidence type="ECO:0000256" key="1">
    <source>
        <dbReference type="ARBA" id="ARBA00004141"/>
    </source>
</evidence>
<protein>
    <submittedName>
        <fullName evidence="9">Spore germination protein</fullName>
    </submittedName>
</protein>
<dbReference type="GO" id="GO:0016020">
    <property type="term" value="C:membrane"/>
    <property type="evidence" value="ECO:0007669"/>
    <property type="project" value="UniProtKB-SubCell"/>
</dbReference>
<name>A0AA41XD93_9BACI</name>
<proteinExistence type="inferred from homology"/>
<gene>
    <name evidence="9" type="ORF">NK662_22615</name>
</gene>
<feature type="transmembrane region" description="Helical" evidence="8">
    <location>
        <begin position="80"/>
        <end position="98"/>
    </location>
</feature>
<organism evidence="9 10">
    <name type="scientific">Ectobacillus ponti</name>
    <dbReference type="NCBI Taxonomy" id="2961894"/>
    <lineage>
        <taxon>Bacteria</taxon>
        <taxon>Bacillati</taxon>
        <taxon>Bacillota</taxon>
        <taxon>Bacilli</taxon>
        <taxon>Bacillales</taxon>
        <taxon>Bacillaceae</taxon>
        <taxon>Ectobacillus</taxon>
    </lineage>
</organism>
<reference evidence="9" key="1">
    <citation type="submission" date="2022-07" db="EMBL/GenBank/DDBJ databases">
        <authorList>
            <person name="Li W.-J."/>
            <person name="Deng Q.-Q."/>
        </authorList>
    </citation>
    <scope>NUCLEOTIDE SEQUENCE</scope>
    <source>
        <strain evidence="9">SYSU M60031</strain>
    </source>
</reference>
<comment type="subcellular location">
    <subcellularLocation>
        <location evidence="1">Membrane</location>
        <topology evidence="1">Multi-pass membrane protein</topology>
    </subcellularLocation>
</comment>
<feature type="transmembrane region" description="Helical" evidence="8">
    <location>
        <begin position="268"/>
        <end position="292"/>
    </location>
</feature>
<dbReference type="Proteomes" id="UP001156102">
    <property type="component" value="Unassembled WGS sequence"/>
</dbReference>
<keyword evidence="4" id="KW-0309">Germination</keyword>
<keyword evidence="10" id="KW-1185">Reference proteome</keyword>
<evidence type="ECO:0000313" key="9">
    <source>
        <dbReference type="EMBL" id="MCP8971315.1"/>
    </source>
</evidence>
<feature type="transmembrane region" description="Helical" evidence="8">
    <location>
        <begin position="182"/>
        <end position="202"/>
    </location>
</feature>
<accession>A0AA41XD93</accession>
<dbReference type="InterPro" id="IPR004761">
    <property type="entry name" value="Spore_GerAB"/>
</dbReference>
<feature type="transmembrane region" description="Helical" evidence="8">
    <location>
        <begin position="118"/>
        <end position="136"/>
    </location>
</feature>
<feature type="transmembrane region" description="Helical" evidence="8">
    <location>
        <begin position="332"/>
        <end position="353"/>
    </location>
</feature>
<feature type="transmembrane region" description="Helical" evidence="8">
    <location>
        <begin position="304"/>
        <end position="320"/>
    </location>
</feature>
<evidence type="ECO:0000256" key="7">
    <source>
        <dbReference type="ARBA" id="ARBA00023136"/>
    </source>
</evidence>
<keyword evidence="7 8" id="KW-0472">Membrane</keyword>
<dbReference type="PANTHER" id="PTHR34975">
    <property type="entry name" value="SPORE GERMINATION PROTEIN A2"/>
    <property type="match status" value="1"/>
</dbReference>
<evidence type="ECO:0000256" key="2">
    <source>
        <dbReference type="ARBA" id="ARBA00007998"/>
    </source>
</evidence>
<evidence type="ECO:0000313" key="10">
    <source>
        <dbReference type="Proteomes" id="UP001156102"/>
    </source>
</evidence>
<feature type="transmembrane region" description="Helical" evidence="8">
    <location>
        <begin position="143"/>
        <end position="162"/>
    </location>
</feature>
<evidence type="ECO:0000256" key="5">
    <source>
        <dbReference type="ARBA" id="ARBA00022692"/>
    </source>
</evidence>
<evidence type="ECO:0000256" key="6">
    <source>
        <dbReference type="ARBA" id="ARBA00022989"/>
    </source>
</evidence>
<sequence>MEAKLTEWQVVGLIVSTILPTAVLTVPKAVVPYSLQSSWLSILAAAALALVVARVACAVCERYPGQTIFRIIERLLGKTAAMGIGLLLSFYYFTVAFYVLCQFSDFMTATVMPETPAVAFQILLMIGVVYAIYLGLEAIAKANNLVLIFSLFTLCLSAVLLFKEAHAGYLLPLLEMPFPNIIMGAYAPLGWLSEVTVIWLLAPSLVSGGSVRKTACLGVLITGAALLGVLLESLLVYEPYQLTLLNYPTFNVFRKIGIEGVLERMDPFFIAVWTSSVMMKLTVFVFGAVYCLCEVLGIRHRGPVLLAVALLVTVYASASWENSAQLSLYGKYTFPVFVYMFNIVIPILLLLVASIKKRSIKA</sequence>
<evidence type="ECO:0000256" key="4">
    <source>
        <dbReference type="ARBA" id="ARBA00022544"/>
    </source>
</evidence>
<dbReference type="AlphaFoldDB" id="A0AA41XD93"/>
<dbReference type="NCBIfam" id="TIGR00912">
    <property type="entry name" value="2A0309"/>
    <property type="match status" value="1"/>
</dbReference>
<comment type="similarity">
    <text evidence="2">Belongs to the amino acid-polyamine-organocation (APC) superfamily. Spore germination protein (SGP) (TC 2.A.3.9) family.</text>
</comment>
<evidence type="ECO:0000256" key="3">
    <source>
        <dbReference type="ARBA" id="ARBA00022448"/>
    </source>
</evidence>